<name>A0A6M2DY43_XENCH</name>
<proteinExistence type="predicted"/>
<dbReference type="EMBL" id="GIIL01006874">
    <property type="protein sequence ID" value="NOV50600.1"/>
    <property type="molecule type" value="Transcribed_RNA"/>
</dbReference>
<evidence type="ECO:0000256" key="1">
    <source>
        <dbReference type="SAM" id="Phobius"/>
    </source>
</evidence>
<organism evidence="2">
    <name type="scientific">Xenopsylla cheopis</name>
    <name type="common">Oriental rat flea</name>
    <name type="synonym">Pulex cheopis</name>
    <dbReference type="NCBI Taxonomy" id="163159"/>
    <lineage>
        <taxon>Eukaryota</taxon>
        <taxon>Metazoa</taxon>
        <taxon>Ecdysozoa</taxon>
        <taxon>Arthropoda</taxon>
        <taxon>Hexapoda</taxon>
        <taxon>Insecta</taxon>
        <taxon>Pterygota</taxon>
        <taxon>Neoptera</taxon>
        <taxon>Endopterygota</taxon>
        <taxon>Siphonaptera</taxon>
        <taxon>Pulicidae</taxon>
        <taxon>Xenopsyllinae</taxon>
        <taxon>Xenopsylla</taxon>
    </lineage>
</organism>
<feature type="transmembrane region" description="Helical" evidence="1">
    <location>
        <begin position="45"/>
        <end position="62"/>
    </location>
</feature>
<reference evidence="2" key="1">
    <citation type="submission" date="2020-03" db="EMBL/GenBank/DDBJ databases">
        <title>Transcriptomic Profiling of the Digestive Tract of the Rat Flea, Xenopsylla cheopis, Following Blood Feeding and Infection with Yersinia pestis.</title>
        <authorList>
            <person name="Bland D.M."/>
            <person name="Martens C.A."/>
            <person name="Virtaneva K."/>
            <person name="Kanakabandi K."/>
            <person name="Long D."/>
            <person name="Rosenke R."/>
            <person name="Saturday G.A."/>
            <person name="Hoyt F.H."/>
            <person name="Bruno D.P."/>
            <person name="Ribeiro J.M.C."/>
            <person name="Hinnebusch J."/>
        </authorList>
    </citation>
    <scope>NUCLEOTIDE SEQUENCE</scope>
</reference>
<feature type="transmembrane region" description="Helical" evidence="1">
    <location>
        <begin position="74"/>
        <end position="99"/>
    </location>
</feature>
<keyword evidence="1" id="KW-0472">Membrane</keyword>
<keyword evidence="1" id="KW-0812">Transmembrane</keyword>
<evidence type="ECO:0000313" key="2">
    <source>
        <dbReference type="EMBL" id="NOV50600.1"/>
    </source>
</evidence>
<sequence length="103" mass="11764">MILSVFLHYFRSFIFFTIFCVTHGFVAGFTNFPTSCCSNVSRNKTFTLFYSLLASASSLSYSPSIYSLRSFTSISFLISLLLVLKFSRFHVVSFLPIFFSQSK</sequence>
<accession>A0A6M2DY43</accession>
<feature type="transmembrane region" description="Helical" evidence="1">
    <location>
        <begin position="12"/>
        <end position="33"/>
    </location>
</feature>
<keyword evidence="1" id="KW-1133">Transmembrane helix</keyword>
<protein>
    <submittedName>
        <fullName evidence="2">Putative product</fullName>
    </submittedName>
</protein>
<dbReference type="AlphaFoldDB" id="A0A6M2DY43"/>